<organism evidence="4 5">
    <name type="scientific">Kipferlia bialata</name>
    <dbReference type="NCBI Taxonomy" id="797122"/>
    <lineage>
        <taxon>Eukaryota</taxon>
        <taxon>Metamonada</taxon>
        <taxon>Carpediemonas-like organisms</taxon>
        <taxon>Kipferlia</taxon>
    </lineage>
</organism>
<dbReference type="PROSITE" id="PS00518">
    <property type="entry name" value="ZF_RING_1"/>
    <property type="match status" value="1"/>
</dbReference>
<keyword evidence="1" id="KW-0479">Metal-binding</keyword>
<dbReference type="InterPro" id="IPR013083">
    <property type="entry name" value="Znf_RING/FYVE/PHD"/>
</dbReference>
<feature type="non-terminal residue" evidence="4">
    <location>
        <position position="1"/>
    </location>
</feature>
<evidence type="ECO:0008006" key="6">
    <source>
        <dbReference type="Google" id="ProtNLM"/>
    </source>
</evidence>
<protein>
    <recommendedName>
        <fullName evidence="6">RING-type domain-containing protein</fullName>
    </recommendedName>
</protein>
<keyword evidence="2" id="KW-0863">Zinc-finger</keyword>
<reference evidence="4 5" key="1">
    <citation type="journal article" date="2018" name="PLoS ONE">
        <title>The draft genome of Kipferlia bialata reveals reductive genome evolution in fornicate parasites.</title>
        <authorList>
            <person name="Tanifuji G."/>
            <person name="Takabayashi S."/>
            <person name="Kume K."/>
            <person name="Takagi M."/>
            <person name="Nakayama T."/>
            <person name="Kamikawa R."/>
            <person name="Inagaki Y."/>
            <person name="Hashimoto T."/>
        </authorList>
    </citation>
    <scope>NUCLEOTIDE SEQUENCE [LARGE SCALE GENOMIC DNA]</scope>
    <source>
        <strain evidence="4">NY0173</strain>
    </source>
</reference>
<dbReference type="AlphaFoldDB" id="A0A9K3D6N3"/>
<accession>A0A9K3D6N3</accession>
<evidence type="ECO:0000256" key="2">
    <source>
        <dbReference type="ARBA" id="ARBA00022771"/>
    </source>
</evidence>
<comment type="caution">
    <text evidence="4">The sequence shown here is derived from an EMBL/GenBank/DDBJ whole genome shotgun (WGS) entry which is preliminary data.</text>
</comment>
<name>A0A9K3D6N3_9EUKA</name>
<keyword evidence="3" id="KW-0862">Zinc</keyword>
<dbReference type="InterPro" id="IPR017907">
    <property type="entry name" value="Znf_RING_CS"/>
</dbReference>
<dbReference type="EMBL" id="BDIP01003922">
    <property type="protein sequence ID" value="GIQ88283.1"/>
    <property type="molecule type" value="Genomic_DNA"/>
</dbReference>
<dbReference type="Gene3D" id="3.30.40.10">
    <property type="entry name" value="Zinc/RING finger domain, C3HC4 (zinc finger)"/>
    <property type="match status" value="1"/>
</dbReference>
<evidence type="ECO:0000313" key="5">
    <source>
        <dbReference type="Proteomes" id="UP000265618"/>
    </source>
</evidence>
<dbReference type="Proteomes" id="UP000265618">
    <property type="component" value="Unassembled WGS sequence"/>
</dbReference>
<keyword evidence="5" id="KW-1185">Reference proteome</keyword>
<gene>
    <name evidence="4" type="ORF">KIPB_010495</name>
</gene>
<evidence type="ECO:0000256" key="1">
    <source>
        <dbReference type="ARBA" id="ARBA00022723"/>
    </source>
</evidence>
<proteinExistence type="predicted"/>
<sequence>RTLCPCGHVVCDQCARTILGVESRIISTIGPVAHPSHQPPTNSVAGAAVTCPVCMDQVEYIAGCDVVVMLLARGHVEDSVFSTIKGSLETAKQGMRSMLEGLGK</sequence>
<dbReference type="GO" id="GO:0008270">
    <property type="term" value="F:zinc ion binding"/>
    <property type="evidence" value="ECO:0007669"/>
    <property type="project" value="UniProtKB-KW"/>
</dbReference>
<evidence type="ECO:0000256" key="3">
    <source>
        <dbReference type="ARBA" id="ARBA00022833"/>
    </source>
</evidence>
<evidence type="ECO:0000313" key="4">
    <source>
        <dbReference type="EMBL" id="GIQ88283.1"/>
    </source>
</evidence>